<evidence type="ECO:0000313" key="4">
    <source>
        <dbReference type="Proteomes" id="UP000051658"/>
    </source>
</evidence>
<sequence>MFMSKIGIQNQLTSEYGDKFSPEAAQYAIDNIKADWNENALKKAESYQKTMSMSPEAIRDQLTSEHGEQFTQEEADYAIQHLNK</sequence>
<reference evidence="3 4" key="1">
    <citation type="journal article" date="2015" name="Genome Announc.">
        <title>Expanding the biotechnology potential of lactobacilli through comparative genomics of 213 strains and associated genera.</title>
        <authorList>
            <person name="Sun Z."/>
            <person name="Harris H.M."/>
            <person name="McCann A."/>
            <person name="Guo C."/>
            <person name="Argimon S."/>
            <person name="Zhang W."/>
            <person name="Yang X."/>
            <person name="Jeffery I.B."/>
            <person name="Cooney J.C."/>
            <person name="Kagawa T.F."/>
            <person name="Liu W."/>
            <person name="Song Y."/>
            <person name="Salvetti E."/>
            <person name="Wrobel A."/>
            <person name="Rasinkangas P."/>
            <person name="Parkhill J."/>
            <person name="Rea M.C."/>
            <person name="O'Sullivan O."/>
            <person name="Ritari J."/>
            <person name="Douillard F.P."/>
            <person name="Paul Ross R."/>
            <person name="Yang R."/>
            <person name="Briner A.E."/>
            <person name="Felis G.E."/>
            <person name="de Vos W.M."/>
            <person name="Barrangou R."/>
            <person name="Klaenhammer T.R."/>
            <person name="Caufield P.W."/>
            <person name="Cui Y."/>
            <person name="Zhang H."/>
            <person name="O'Toole P.W."/>
        </authorList>
    </citation>
    <scope>NUCLEOTIDE SEQUENCE [LARGE SCALE GENOMIC DNA]</scope>
    <source>
        <strain evidence="3 4">DSM 20623</strain>
    </source>
</reference>
<feature type="domain" description="Putative host cell surface-exposed lipoprotein Ltp-like HTH region" evidence="2">
    <location>
        <begin position="1"/>
        <end position="32"/>
    </location>
</feature>
<dbReference type="eggNOG" id="COG3064">
    <property type="taxonomic scope" value="Bacteria"/>
</dbReference>
<evidence type="ECO:0000313" key="3">
    <source>
        <dbReference type="EMBL" id="KRN54825.1"/>
    </source>
</evidence>
<dbReference type="InterPro" id="IPR011434">
    <property type="entry name" value="Ltp-like_HTH"/>
</dbReference>
<name>A0A0R2HPN7_CARDV</name>
<proteinExistence type="predicted"/>
<gene>
    <name evidence="3" type="ORF">IV74_GL002415</name>
</gene>
<dbReference type="Gene3D" id="1.10.10.10">
    <property type="entry name" value="Winged helix-like DNA-binding domain superfamily/Winged helix DNA-binding domain"/>
    <property type="match status" value="2"/>
</dbReference>
<dbReference type="InterPro" id="IPR036388">
    <property type="entry name" value="WH-like_DNA-bd_sf"/>
</dbReference>
<comment type="caution">
    <text evidence="3">The sequence shown here is derived from an EMBL/GenBank/DDBJ whole genome shotgun (WGS) entry which is preliminary data.</text>
</comment>
<feature type="domain" description="Putative host cell surface-exposed lipoprotein Ltp-like HTH region" evidence="2">
    <location>
        <begin position="35"/>
        <end position="82"/>
    </location>
</feature>
<protein>
    <recommendedName>
        <fullName evidence="2">Putative host cell surface-exposed lipoprotein Ltp-like HTH region domain-containing protein</fullName>
    </recommendedName>
</protein>
<accession>A0A0R2HPN7</accession>
<evidence type="ECO:0000259" key="2">
    <source>
        <dbReference type="Pfam" id="PF07553"/>
    </source>
</evidence>
<dbReference type="Proteomes" id="UP000051658">
    <property type="component" value="Unassembled WGS sequence"/>
</dbReference>
<keyword evidence="4" id="KW-1185">Reference proteome</keyword>
<feature type="region of interest" description="Disordered" evidence="1">
    <location>
        <begin position="63"/>
        <end position="84"/>
    </location>
</feature>
<organism evidence="3 4">
    <name type="scientific">Carnobacterium divergens DSM 20623</name>
    <dbReference type="NCBI Taxonomy" id="1449336"/>
    <lineage>
        <taxon>Bacteria</taxon>
        <taxon>Bacillati</taxon>
        <taxon>Bacillota</taxon>
        <taxon>Bacilli</taxon>
        <taxon>Lactobacillales</taxon>
        <taxon>Carnobacteriaceae</taxon>
        <taxon>Carnobacterium</taxon>
    </lineage>
</organism>
<dbReference type="PATRIC" id="fig|1449336.4.peg.2453"/>
<dbReference type="Pfam" id="PF07553">
    <property type="entry name" value="Lipoprotein_Ltp"/>
    <property type="match status" value="2"/>
</dbReference>
<dbReference type="EMBL" id="JQBS01000035">
    <property type="protein sequence ID" value="KRN54825.1"/>
    <property type="molecule type" value="Genomic_DNA"/>
</dbReference>
<dbReference type="AlphaFoldDB" id="A0A0R2HPN7"/>
<evidence type="ECO:0000256" key="1">
    <source>
        <dbReference type="SAM" id="MobiDB-lite"/>
    </source>
</evidence>